<dbReference type="Pfam" id="PF20196">
    <property type="entry name" value="DUF6559"/>
    <property type="match status" value="1"/>
</dbReference>
<dbReference type="GeneID" id="94233100"/>
<organism evidence="1 2">
    <name type="scientific">Vibrio atlanticus</name>
    <dbReference type="NCBI Taxonomy" id="693153"/>
    <lineage>
        <taxon>Bacteria</taxon>
        <taxon>Pseudomonadati</taxon>
        <taxon>Pseudomonadota</taxon>
        <taxon>Gammaproteobacteria</taxon>
        <taxon>Vibrionales</taxon>
        <taxon>Vibrionaceae</taxon>
        <taxon>Vibrio</taxon>
    </lineage>
</organism>
<dbReference type="AlphaFoldDB" id="A0A1C3IMY9"/>
<dbReference type="RefSeq" id="WP_065678654.1">
    <property type="nucleotide sequence ID" value="NZ_AP025460.1"/>
</dbReference>
<accession>A0A1C3IMY9</accession>
<gene>
    <name evidence="1" type="ORF">VAT7223_01319</name>
</gene>
<evidence type="ECO:0000313" key="2">
    <source>
        <dbReference type="Proteomes" id="UP000092876"/>
    </source>
</evidence>
<dbReference type="InterPro" id="IPR046689">
    <property type="entry name" value="DUF6559"/>
</dbReference>
<dbReference type="EMBL" id="FLQP01000017">
    <property type="protein sequence ID" value="SBS62759.1"/>
    <property type="molecule type" value="Genomic_DNA"/>
</dbReference>
<evidence type="ECO:0000313" key="1">
    <source>
        <dbReference type="EMBL" id="SBS62759.1"/>
    </source>
</evidence>
<protein>
    <submittedName>
        <fullName evidence="1">Uncharacterized protein</fullName>
    </submittedName>
</protein>
<proteinExistence type="predicted"/>
<name>A0A1C3IMY9_9VIBR</name>
<reference evidence="2" key="1">
    <citation type="submission" date="2016-06" db="EMBL/GenBank/DDBJ databases">
        <authorList>
            <person name="Rodrigo-Torres Lidia"/>
            <person name="Arahal R.David."/>
        </authorList>
    </citation>
    <scope>NUCLEOTIDE SEQUENCE [LARGE SCALE GENOMIC DNA]</scope>
    <source>
        <strain evidence="2">CECT 7223</strain>
    </source>
</reference>
<dbReference type="Proteomes" id="UP000092876">
    <property type="component" value="Unassembled WGS sequence"/>
</dbReference>
<sequence length="119" mass="13331">MFRYIQRRRIKKVIKSLSAKLVKAYGSSDFFSIGQVETSSCELSKRQQLVALALFADPQNLAAEIAPAIQLLRNDVSNDFFGGEEYNARDVLNLLGGGGWKGGRMDDDMSNRFGMNSRY</sequence>